<comment type="caution">
    <text evidence="6">The sequence shown here is derived from an EMBL/GenBank/DDBJ whole genome shotgun (WGS) entry which is preliminary data.</text>
</comment>
<evidence type="ECO:0000256" key="1">
    <source>
        <dbReference type="ARBA" id="ARBA00022669"/>
    </source>
</evidence>
<gene>
    <name evidence="6" type="ORF">C1645_805916</name>
</gene>
<dbReference type="SUPFAM" id="SSF57016">
    <property type="entry name" value="Plant lectins/antimicrobial peptides"/>
    <property type="match status" value="1"/>
</dbReference>
<feature type="chain" id="PRO_5018163984" description="Chitin-binding type-1 domain-containing protein" evidence="4">
    <location>
        <begin position="22"/>
        <end position="193"/>
    </location>
</feature>
<dbReference type="Pfam" id="PF10342">
    <property type="entry name" value="Kre9_KNH"/>
    <property type="match status" value="1"/>
</dbReference>
<dbReference type="GO" id="GO:0008061">
    <property type="term" value="F:chitin binding"/>
    <property type="evidence" value="ECO:0007669"/>
    <property type="project" value="UniProtKB-UniRule"/>
</dbReference>
<dbReference type="AlphaFoldDB" id="A0A397T213"/>
<feature type="disulfide bond" evidence="3">
    <location>
        <begin position="130"/>
        <end position="145"/>
    </location>
</feature>
<dbReference type="InterPro" id="IPR036861">
    <property type="entry name" value="Endochitinase-like_sf"/>
</dbReference>
<keyword evidence="2 4" id="KW-0732">Signal</keyword>
<evidence type="ECO:0000313" key="6">
    <source>
        <dbReference type="EMBL" id="RIA90117.1"/>
    </source>
</evidence>
<feature type="signal peptide" evidence="4">
    <location>
        <begin position="1"/>
        <end position="21"/>
    </location>
</feature>
<dbReference type="Gene3D" id="3.30.60.10">
    <property type="entry name" value="Endochitinase-like"/>
    <property type="match status" value="1"/>
</dbReference>
<dbReference type="PROSITE" id="PS50941">
    <property type="entry name" value="CHIT_BIND_I_2"/>
    <property type="match status" value="1"/>
</dbReference>
<name>A0A397T213_9GLOM</name>
<protein>
    <recommendedName>
        <fullName evidence="5">Chitin-binding type-1 domain-containing protein</fullName>
    </recommendedName>
</protein>
<organism evidence="6 7">
    <name type="scientific">Glomus cerebriforme</name>
    <dbReference type="NCBI Taxonomy" id="658196"/>
    <lineage>
        <taxon>Eukaryota</taxon>
        <taxon>Fungi</taxon>
        <taxon>Fungi incertae sedis</taxon>
        <taxon>Mucoromycota</taxon>
        <taxon>Glomeromycotina</taxon>
        <taxon>Glomeromycetes</taxon>
        <taxon>Glomerales</taxon>
        <taxon>Glomeraceae</taxon>
        <taxon>Glomus</taxon>
    </lineage>
</organism>
<evidence type="ECO:0000313" key="7">
    <source>
        <dbReference type="Proteomes" id="UP000265703"/>
    </source>
</evidence>
<feature type="disulfide bond" evidence="3">
    <location>
        <begin position="144"/>
        <end position="158"/>
    </location>
</feature>
<keyword evidence="1 3" id="KW-0147">Chitin-binding</keyword>
<keyword evidence="7" id="KW-1185">Reference proteome</keyword>
<evidence type="ECO:0000259" key="5">
    <source>
        <dbReference type="PROSITE" id="PS50941"/>
    </source>
</evidence>
<evidence type="ECO:0000256" key="2">
    <source>
        <dbReference type="ARBA" id="ARBA00022729"/>
    </source>
</evidence>
<comment type="caution">
    <text evidence="3">Lacks conserved residue(s) required for the propagation of feature annotation.</text>
</comment>
<dbReference type="Proteomes" id="UP000265703">
    <property type="component" value="Unassembled WGS sequence"/>
</dbReference>
<proteinExistence type="predicted"/>
<dbReference type="OrthoDB" id="2269410at2759"/>
<reference evidence="6 7" key="1">
    <citation type="submission" date="2018-06" db="EMBL/GenBank/DDBJ databases">
        <title>Comparative genomics reveals the genomic features of Rhizophagus irregularis, R. cerebriforme, R. diaphanum and Gigaspora rosea, and their symbiotic lifestyle signature.</title>
        <authorList>
            <person name="Morin E."/>
            <person name="San Clemente H."/>
            <person name="Chen E.C.H."/>
            <person name="De La Providencia I."/>
            <person name="Hainaut M."/>
            <person name="Kuo A."/>
            <person name="Kohler A."/>
            <person name="Murat C."/>
            <person name="Tang N."/>
            <person name="Roy S."/>
            <person name="Loubradou J."/>
            <person name="Henrissat B."/>
            <person name="Grigoriev I.V."/>
            <person name="Corradi N."/>
            <person name="Roux C."/>
            <person name="Martin F.M."/>
        </authorList>
    </citation>
    <scope>NUCLEOTIDE SEQUENCE [LARGE SCALE GENOMIC DNA]</scope>
    <source>
        <strain evidence="6 7">DAOM 227022</strain>
    </source>
</reference>
<dbReference type="EMBL" id="QKYT01000191">
    <property type="protein sequence ID" value="RIA90117.1"/>
    <property type="molecule type" value="Genomic_DNA"/>
</dbReference>
<evidence type="ECO:0000256" key="4">
    <source>
        <dbReference type="SAM" id="SignalP"/>
    </source>
</evidence>
<evidence type="ECO:0000256" key="3">
    <source>
        <dbReference type="PROSITE-ProRule" id="PRU00261"/>
    </source>
</evidence>
<keyword evidence="3" id="KW-1015">Disulfide bond</keyword>
<dbReference type="CDD" id="cd00035">
    <property type="entry name" value="ChtBD1"/>
    <property type="match status" value="1"/>
</dbReference>
<dbReference type="InterPro" id="IPR018466">
    <property type="entry name" value="Kre9/Knh1-like_N"/>
</dbReference>
<dbReference type="InterPro" id="IPR001002">
    <property type="entry name" value="Chitin-bd_1"/>
</dbReference>
<feature type="domain" description="Chitin-binding type-1" evidence="5">
    <location>
        <begin position="127"/>
        <end position="174"/>
    </location>
</feature>
<sequence length="193" mass="20581">MAKSLFILLLLTLYYTSYVNAGYEVVFPGTGTVLQAGELSNVTWNLNTDGPTEPLVDVRLVSGSPANLQEVFTICKGVDPAIKKCDFAVPLDSVTRIDYAITIGKSPDNYGYGSYFTINGTGLIPPNYGCPNMGGYNCEGDIPCCGTDGYCGKGADFCGTGCQPQFSVKGSCKAVTNTLAKGAAPKRRRIDYY</sequence>
<accession>A0A397T213</accession>